<feature type="binding site" evidence="4">
    <location>
        <position position="53"/>
    </location>
    <ligand>
        <name>substrate</name>
    </ligand>
</feature>
<dbReference type="RefSeq" id="WP_067032646.1">
    <property type="nucleotide sequence ID" value="NZ_FLRA01000003.1"/>
</dbReference>
<dbReference type="PANTHER" id="PTHR23407:SF1">
    <property type="entry name" value="5-FORMYLTETRAHYDROFOLATE CYCLO-LIGASE"/>
    <property type="match status" value="1"/>
</dbReference>
<dbReference type="GO" id="GO:0005524">
    <property type="term" value="F:ATP binding"/>
    <property type="evidence" value="ECO:0007669"/>
    <property type="project" value="UniProtKB-KW"/>
</dbReference>
<dbReference type="Pfam" id="PF01812">
    <property type="entry name" value="5-FTHF_cyc-lig"/>
    <property type="match status" value="1"/>
</dbReference>
<dbReference type="EMBL" id="FLRA01000003">
    <property type="protein sequence ID" value="SBT16541.1"/>
    <property type="molecule type" value="Genomic_DNA"/>
</dbReference>
<organism evidence="6 9">
    <name type="scientific">Marinomonas gallaica</name>
    <dbReference type="NCBI Taxonomy" id="1806667"/>
    <lineage>
        <taxon>Bacteria</taxon>
        <taxon>Pseudomonadati</taxon>
        <taxon>Pseudomonadota</taxon>
        <taxon>Gammaproteobacteria</taxon>
        <taxon>Oceanospirillales</taxon>
        <taxon>Oceanospirillaceae</taxon>
        <taxon>Marinomonas</taxon>
    </lineage>
</organism>
<dbReference type="GO" id="GO:0035999">
    <property type="term" value="P:tetrahydrofolate interconversion"/>
    <property type="evidence" value="ECO:0007669"/>
    <property type="project" value="TreeGrafter"/>
</dbReference>
<dbReference type="InterPro" id="IPR024185">
    <property type="entry name" value="FTHF_cligase-like_sf"/>
</dbReference>
<comment type="catalytic activity">
    <reaction evidence="5">
        <text>(6S)-5-formyl-5,6,7,8-tetrahydrofolate + ATP = (6R)-5,10-methenyltetrahydrofolate + ADP + phosphate</text>
        <dbReference type="Rhea" id="RHEA:10488"/>
        <dbReference type="ChEBI" id="CHEBI:30616"/>
        <dbReference type="ChEBI" id="CHEBI:43474"/>
        <dbReference type="ChEBI" id="CHEBI:57455"/>
        <dbReference type="ChEBI" id="CHEBI:57457"/>
        <dbReference type="ChEBI" id="CHEBI:456216"/>
        <dbReference type="EC" id="6.3.3.2"/>
    </reaction>
</comment>
<name>A0A1C3JN14_9GAMM</name>
<protein>
    <recommendedName>
        <fullName evidence="5">5-formyltetrahydrofolate cyclo-ligase</fullName>
        <ecNumber evidence="5">6.3.3.2</ecNumber>
    </recommendedName>
</protein>
<dbReference type="PIRSF" id="PIRSF006806">
    <property type="entry name" value="FTHF_cligase"/>
    <property type="match status" value="1"/>
</dbReference>
<dbReference type="Proteomes" id="UP000092871">
    <property type="component" value="Unassembled WGS sequence"/>
</dbReference>
<dbReference type="InterPro" id="IPR037171">
    <property type="entry name" value="NagB/RpiA_transferase-like"/>
</dbReference>
<keyword evidence="5" id="KW-0479">Metal-binding</keyword>
<comment type="similarity">
    <text evidence="1 5">Belongs to the 5-formyltetrahydrofolate cyclo-ligase family.</text>
</comment>
<dbReference type="SUPFAM" id="SSF100950">
    <property type="entry name" value="NagB/RpiA/CoA transferase-like"/>
    <property type="match status" value="1"/>
</dbReference>
<keyword evidence="3 4" id="KW-0067">ATP-binding</keyword>
<keyword evidence="6" id="KW-0436">Ligase</keyword>
<gene>
    <name evidence="6" type="ORF">MGA5115_00622</name>
    <name evidence="7" type="ORF">MGA5116_00840</name>
</gene>
<evidence type="ECO:0000256" key="1">
    <source>
        <dbReference type="ARBA" id="ARBA00010638"/>
    </source>
</evidence>
<dbReference type="Proteomes" id="UP000092840">
    <property type="component" value="Unassembled WGS sequence"/>
</dbReference>
<reference evidence="7 8" key="1">
    <citation type="submission" date="2016-06" db="EMBL/GenBank/DDBJ databases">
        <authorList>
            <person name="Rodrigo-Torres L."/>
            <person name="Arahal D.R."/>
        </authorList>
    </citation>
    <scope>NUCLEOTIDE SEQUENCE [LARGE SCALE GENOMIC DNA]</scope>
    <source>
        <strain evidence="7 8">CECT 5116</strain>
    </source>
</reference>
<accession>A0A1C3JN14</accession>
<keyword evidence="8" id="KW-1185">Reference proteome</keyword>
<keyword evidence="5" id="KW-0460">Magnesium</keyword>
<dbReference type="EC" id="6.3.3.2" evidence="5"/>
<evidence type="ECO:0000313" key="8">
    <source>
        <dbReference type="Proteomes" id="UP000092840"/>
    </source>
</evidence>
<evidence type="ECO:0000313" key="6">
    <source>
        <dbReference type="EMBL" id="SBT16541.1"/>
    </source>
</evidence>
<evidence type="ECO:0000256" key="3">
    <source>
        <dbReference type="ARBA" id="ARBA00022840"/>
    </source>
</evidence>
<feature type="binding site" evidence="4">
    <location>
        <begin position="5"/>
        <end position="9"/>
    </location>
    <ligand>
        <name>ATP</name>
        <dbReference type="ChEBI" id="CHEBI:30616"/>
    </ligand>
</feature>
<sequence length="190" mass="21143">MSLDRQTLRKSLRLLRKQLSDTEQQHAADALQKEFLQALAPSLPTSANVALYLTNDGEISPSCICDWCWNNQISVYLPVLDGKALVFARYDEQSQWQKNSFGILEPVDLIPATGAEMDIVLMPLVGFDAQGGRLGMGGGFFDRTFENKAERTHLIGLAHDCQEVEQLPIESWDVPLSGILTPSRYITCSN</sequence>
<evidence type="ECO:0000256" key="2">
    <source>
        <dbReference type="ARBA" id="ARBA00022741"/>
    </source>
</evidence>
<evidence type="ECO:0000256" key="4">
    <source>
        <dbReference type="PIRSR" id="PIRSR006806-1"/>
    </source>
</evidence>
<evidence type="ECO:0000256" key="5">
    <source>
        <dbReference type="RuleBase" id="RU361279"/>
    </source>
</evidence>
<dbReference type="GO" id="GO:0030272">
    <property type="term" value="F:5-formyltetrahydrofolate cyclo-ligase activity"/>
    <property type="evidence" value="ECO:0007669"/>
    <property type="project" value="UniProtKB-EC"/>
</dbReference>
<dbReference type="GO" id="GO:0046872">
    <property type="term" value="F:metal ion binding"/>
    <property type="evidence" value="ECO:0007669"/>
    <property type="project" value="UniProtKB-KW"/>
</dbReference>
<dbReference type="GO" id="GO:0009396">
    <property type="term" value="P:folic acid-containing compound biosynthetic process"/>
    <property type="evidence" value="ECO:0007669"/>
    <property type="project" value="TreeGrafter"/>
</dbReference>
<dbReference type="EMBL" id="FLRB01000006">
    <property type="protein sequence ID" value="SBT20257.1"/>
    <property type="molecule type" value="Genomic_DNA"/>
</dbReference>
<keyword evidence="2 4" id="KW-0547">Nucleotide-binding</keyword>
<dbReference type="PANTHER" id="PTHR23407">
    <property type="entry name" value="ATPASE INHIBITOR/5-FORMYLTETRAHYDROFOLATE CYCLO-LIGASE"/>
    <property type="match status" value="1"/>
</dbReference>
<feature type="binding site" evidence="4">
    <location>
        <position position="58"/>
    </location>
    <ligand>
        <name>substrate</name>
    </ligand>
</feature>
<dbReference type="Gene3D" id="3.40.50.10420">
    <property type="entry name" value="NagB/RpiA/CoA transferase-like"/>
    <property type="match status" value="1"/>
</dbReference>
<dbReference type="InterPro" id="IPR002698">
    <property type="entry name" value="FTHF_cligase"/>
</dbReference>
<comment type="cofactor">
    <cofactor evidence="5">
        <name>Mg(2+)</name>
        <dbReference type="ChEBI" id="CHEBI:18420"/>
    </cofactor>
</comment>
<dbReference type="NCBIfam" id="TIGR02727">
    <property type="entry name" value="MTHFS_bact"/>
    <property type="match status" value="1"/>
</dbReference>
<dbReference type="AlphaFoldDB" id="A0A1C3JN14"/>
<reference evidence="6 9" key="2">
    <citation type="submission" date="2016-06" db="EMBL/GenBank/DDBJ databases">
        <authorList>
            <person name="Kjaerup R.B."/>
            <person name="Dalgaard T.S."/>
            <person name="Juul-Madsen H.R."/>
        </authorList>
    </citation>
    <scope>NUCLEOTIDE SEQUENCE [LARGE SCALE GENOMIC DNA]</scope>
    <source>
        <strain evidence="6 9">CECT 5115</strain>
    </source>
</reference>
<proteinExistence type="inferred from homology"/>
<evidence type="ECO:0000313" key="7">
    <source>
        <dbReference type="EMBL" id="SBT20257.1"/>
    </source>
</evidence>
<dbReference type="OrthoDB" id="9801938at2"/>
<evidence type="ECO:0000313" key="9">
    <source>
        <dbReference type="Proteomes" id="UP000092871"/>
    </source>
</evidence>